<dbReference type="RefSeq" id="WP_071504947.1">
    <property type="nucleotide sequence ID" value="NZ_MORL01000012.1"/>
</dbReference>
<comment type="similarity">
    <text evidence="5 7">Belongs to the DEAD box helicase family.</text>
</comment>
<dbReference type="SMART" id="SM00490">
    <property type="entry name" value="HELICc"/>
    <property type="match status" value="1"/>
</dbReference>
<dbReference type="PROSITE" id="PS00039">
    <property type="entry name" value="DEAD_ATP_HELICASE"/>
    <property type="match status" value="1"/>
</dbReference>
<feature type="region of interest" description="Disordered" evidence="8">
    <location>
        <begin position="369"/>
        <end position="503"/>
    </location>
</feature>
<dbReference type="PROSITE" id="PS51195">
    <property type="entry name" value="Q_MOTIF"/>
    <property type="match status" value="1"/>
</dbReference>
<evidence type="ECO:0000256" key="8">
    <source>
        <dbReference type="SAM" id="MobiDB-lite"/>
    </source>
</evidence>
<dbReference type="PROSITE" id="PS51194">
    <property type="entry name" value="HELICASE_CTER"/>
    <property type="match status" value="1"/>
</dbReference>
<dbReference type="AlphaFoldDB" id="A0A1S2VH20"/>
<dbReference type="InterPro" id="IPR014014">
    <property type="entry name" value="RNA_helicase_DEAD_Q_motif"/>
</dbReference>
<keyword evidence="1 7" id="KW-0547">Nucleotide-binding</keyword>
<sequence length="503" mass="55533">MKFSEFGFDDQLMEGIDAMNYQTATPVQEQVIPAVLAGQDILVSAQTGTGKTASYLLPILHKLSIASGDDGSVKALVIVPTRELAIQIVQNLEGFSYFTPVSSIAIYGGADGNAFSKEQRALTTGADIVVCTPGRLISHLNMGYVSIKHLQFLVLDEADRMLDMGFHGDILKILSYLPPKRQNLFLTATMPPKIKELARRILHEPLEIMLSISKPPTRIKQAAFIIYQRQKNPLIAYLLRQHNFPSVLIFCSRKENVKQLVFELKQAKFAADAIHSDLEQGEREQVLSRFKHRQLPILVATDIVSRGIDIDNINLVINYDVPHDGEDYVHRIGRTARAETDGIAYTFVSETEQRKLSAIERLLGEDIPKGEVPAEFGDTPAYQPNSRRMGDPQQKGRKKPGKSKPKTGDSGEMQPQGQDNKRSKSNRRNNNKPRNAAAEGNTLAQSATDPVRTEAAPAPSQRAESLSDASAPVAADGTAPVRKKRRNKRRKPKPEAGAGNTEN</sequence>
<evidence type="ECO:0000313" key="13">
    <source>
        <dbReference type="Proteomes" id="UP000181790"/>
    </source>
</evidence>
<dbReference type="InterPro" id="IPR014001">
    <property type="entry name" value="Helicase_ATP-bd"/>
</dbReference>
<dbReference type="InterPro" id="IPR001650">
    <property type="entry name" value="Helicase_C-like"/>
</dbReference>
<dbReference type="Gene3D" id="3.40.50.300">
    <property type="entry name" value="P-loop containing nucleotide triphosphate hydrolases"/>
    <property type="match status" value="2"/>
</dbReference>
<dbReference type="SUPFAM" id="SSF52540">
    <property type="entry name" value="P-loop containing nucleoside triphosphate hydrolases"/>
    <property type="match status" value="1"/>
</dbReference>
<keyword evidence="4 7" id="KW-0067">ATP-binding</keyword>
<feature type="domain" description="Helicase C-terminal" evidence="10">
    <location>
        <begin position="233"/>
        <end position="380"/>
    </location>
</feature>
<feature type="short sequence motif" description="Q motif" evidence="6">
    <location>
        <begin position="1"/>
        <end position="29"/>
    </location>
</feature>
<dbReference type="Pfam" id="PF00270">
    <property type="entry name" value="DEAD"/>
    <property type="match status" value="1"/>
</dbReference>
<dbReference type="GO" id="GO:0003724">
    <property type="term" value="F:RNA helicase activity"/>
    <property type="evidence" value="ECO:0007669"/>
    <property type="project" value="InterPro"/>
</dbReference>
<accession>A0A1S2VH20</accession>
<evidence type="ECO:0000256" key="2">
    <source>
        <dbReference type="ARBA" id="ARBA00022801"/>
    </source>
</evidence>
<evidence type="ECO:0000259" key="10">
    <source>
        <dbReference type="PROSITE" id="PS51194"/>
    </source>
</evidence>
<comment type="caution">
    <text evidence="12">The sequence shown here is derived from an EMBL/GenBank/DDBJ whole genome shotgun (WGS) entry which is preliminary data.</text>
</comment>
<feature type="domain" description="Helicase ATP-binding" evidence="9">
    <location>
        <begin position="32"/>
        <end position="208"/>
    </location>
</feature>
<dbReference type="GO" id="GO:0003676">
    <property type="term" value="F:nucleic acid binding"/>
    <property type="evidence" value="ECO:0007669"/>
    <property type="project" value="InterPro"/>
</dbReference>
<evidence type="ECO:0000259" key="9">
    <source>
        <dbReference type="PROSITE" id="PS51192"/>
    </source>
</evidence>
<keyword evidence="13" id="KW-1185">Reference proteome</keyword>
<evidence type="ECO:0000313" key="12">
    <source>
        <dbReference type="EMBL" id="OIN57486.1"/>
    </source>
</evidence>
<dbReference type="InterPro" id="IPR050079">
    <property type="entry name" value="DEAD_box_RNA_helicase"/>
</dbReference>
<evidence type="ECO:0000256" key="7">
    <source>
        <dbReference type="RuleBase" id="RU000492"/>
    </source>
</evidence>
<dbReference type="InterPro" id="IPR011545">
    <property type="entry name" value="DEAD/DEAH_box_helicase_dom"/>
</dbReference>
<dbReference type="OrthoDB" id="974172at2"/>
<evidence type="ECO:0000256" key="6">
    <source>
        <dbReference type="PROSITE-ProRule" id="PRU00552"/>
    </source>
</evidence>
<dbReference type="GO" id="GO:0005524">
    <property type="term" value="F:ATP binding"/>
    <property type="evidence" value="ECO:0007669"/>
    <property type="project" value="UniProtKB-KW"/>
</dbReference>
<dbReference type="CDD" id="cd00268">
    <property type="entry name" value="DEADc"/>
    <property type="match status" value="1"/>
</dbReference>
<keyword evidence="3 7" id="KW-0347">Helicase</keyword>
<dbReference type="InterPro" id="IPR027417">
    <property type="entry name" value="P-loop_NTPase"/>
</dbReference>
<dbReference type="InterPro" id="IPR000629">
    <property type="entry name" value="RNA-helicase_DEAD-box_CS"/>
</dbReference>
<proteinExistence type="inferred from homology"/>
<gene>
    <name evidence="12" type="ORF">BLX24_19865</name>
</gene>
<dbReference type="CDD" id="cd18787">
    <property type="entry name" value="SF2_C_DEAD"/>
    <property type="match status" value="1"/>
</dbReference>
<dbReference type="InterPro" id="IPR044742">
    <property type="entry name" value="DEAD/DEAH_RhlB"/>
</dbReference>
<organism evidence="12 13">
    <name type="scientific">Arsenicibacter rosenii</name>
    <dbReference type="NCBI Taxonomy" id="1750698"/>
    <lineage>
        <taxon>Bacteria</taxon>
        <taxon>Pseudomonadati</taxon>
        <taxon>Bacteroidota</taxon>
        <taxon>Cytophagia</taxon>
        <taxon>Cytophagales</taxon>
        <taxon>Spirosomataceae</taxon>
        <taxon>Arsenicibacter</taxon>
    </lineage>
</organism>
<evidence type="ECO:0000256" key="4">
    <source>
        <dbReference type="ARBA" id="ARBA00022840"/>
    </source>
</evidence>
<dbReference type="PANTHER" id="PTHR47959">
    <property type="entry name" value="ATP-DEPENDENT RNA HELICASE RHLE-RELATED"/>
    <property type="match status" value="1"/>
</dbReference>
<dbReference type="EMBL" id="MORL01000012">
    <property type="protein sequence ID" value="OIN57486.1"/>
    <property type="molecule type" value="Genomic_DNA"/>
</dbReference>
<feature type="compositionally biased region" description="Basic residues" evidence="8">
    <location>
        <begin position="395"/>
        <end position="405"/>
    </location>
</feature>
<dbReference type="SMART" id="SM00487">
    <property type="entry name" value="DEXDc"/>
    <property type="match status" value="1"/>
</dbReference>
<name>A0A1S2VH20_9BACT</name>
<evidence type="ECO:0000256" key="5">
    <source>
        <dbReference type="ARBA" id="ARBA00038437"/>
    </source>
</evidence>
<protein>
    <submittedName>
        <fullName evidence="12">ATP-dependent RNA helicase</fullName>
    </submittedName>
</protein>
<dbReference type="Proteomes" id="UP000181790">
    <property type="component" value="Unassembled WGS sequence"/>
</dbReference>
<evidence type="ECO:0000256" key="3">
    <source>
        <dbReference type="ARBA" id="ARBA00022806"/>
    </source>
</evidence>
<evidence type="ECO:0000256" key="1">
    <source>
        <dbReference type="ARBA" id="ARBA00022741"/>
    </source>
</evidence>
<dbReference type="PROSITE" id="PS51192">
    <property type="entry name" value="HELICASE_ATP_BIND_1"/>
    <property type="match status" value="1"/>
</dbReference>
<dbReference type="GO" id="GO:0016787">
    <property type="term" value="F:hydrolase activity"/>
    <property type="evidence" value="ECO:0007669"/>
    <property type="project" value="UniProtKB-KW"/>
</dbReference>
<dbReference type="Pfam" id="PF00271">
    <property type="entry name" value="Helicase_C"/>
    <property type="match status" value="1"/>
</dbReference>
<dbReference type="PANTHER" id="PTHR47959:SF13">
    <property type="entry name" value="ATP-DEPENDENT RNA HELICASE RHLE"/>
    <property type="match status" value="1"/>
</dbReference>
<feature type="compositionally biased region" description="Basic residues" evidence="8">
    <location>
        <begin position="481"/>
        <end position="492"/>
    </location>
</feature>
<reference evidence="12 13" key="1">
    <citation type="submission" date="2016-10" db="EMBL/GenBank/DDBJ databases">
        <title>Arsenicibacter rosenii gen. nov., sp. nov., an efficient arsenic-methylating bacterium isolated from an arsenic-contaminated paddy soil.</title>
        <authorList>
            <person name="Huang K."/>
        </authorList>
    </citation>
    <scope>NUCLEOTIDE SEQUENCE [LARGE SCALE GENOMIC DNA]</scope>
    <source>
        <strain evidence="12 13">SM-1</strain>
    </source>
</reference>
<feature type="domain" description="DEAD-box RNA helicase Q" evidence="11">
    <location>
        <begin position="1"/>
        <end position="29"/>
    </location>
</feature>
<evidence type="ECO:0000259" key="11">
    <source>
        <dbReference type="PROSITE" id="PS51195"/>
    </source>
</evidence>
<dbReference type="GO" id="GO:0005829">
    <property type="term" value="C:cytosol"/>
    <property type="evidence" value="ECO:0007669"/>
    <property type="project" value="TreeGrafter"/>
</dbReference>
<keyword evidence="2 7" id="KW-0378">Hydrolase</keyword>